<feature type="transmembrane region" description="Helical" evidence="7">
    <location>
        <begin position="6"/>
        <end position="33"/>
    </location>
</feature>
<feature type="transmembrane region" description="Helical" evidence="7">
    <location>
        <begin position="264"/>
        <end position="285"/>
    </location>
</feature>
<feature type="transmembrane region" description="Helical" evidence="7">
    <location>
        <begin position="160"/>
        <end position="181"/>
    </location>
</feature>
<feature type="transmembrane region" description="Helical" evidence="7">
    <location>
        <begin position="305"/>
        <end position="327"/>
    </location>
</feature>
<evidence type="ECO:0000256" key="3">
    <source>
        <dbReference type="ARBA" id="ARBA00022475"/>
    </source>
</evidence>
<keyword evidence="6 7" id="KW-0472">Membrane</keyword>
<evidence type="ECO:0000256" key="1">
    <source>
        <dbReference type="ARBA" id="ARBA00004651"/>
    </source>
</evidence>
<evidence type="ECO:0000313" key="8">
    <source>
        <dbReference type="EMBL" id="AEU37135.1"/>
    </source>
</evidence>
<dbReference type="GO" id="GO:0005886">
    <property type="term" value="C:plasma membrane"/>
    <property type="evidence" value="ECO:0007669"/>
    <property type="project" value="UniProtKB-SubCell"/>
</dbReference>
<evidence type="ECO:0000313" key="9">
    <source>
        <dbReference type="Proteomes" id="UP000007113"/>
    </source>
</evidence>
<reference evidence="8 9" key="1">
    <citation type="submission" date="2011-11" db="EMBL/GenBank/DDBJ databases">
        <title>Complete sequence of Granulicella mallensis MP5ACTX8.</title>
        <authorList>
            <consortium name="US DOE Joint Genome Institute"/>
            <person name="Lucas S."/>
            <person name="Copeland A."/>
            <person name="Lapidus A."/>
            <person name="Cheng J.-F."/>
            <person name="Goodwin L."/>
            <person name="Pitluck S."/>
            <person name="Peters L."/>
            <person name="Lu M."/>
            <person name="Detter J.C."/>
            <person name="Han C."/>
            <person name="Tapia R."/>
            <person name="Land M."/>
            <person name="Hauser L."/>
            <person name="Kyrpides N."/>
            <person name="Ivanova N."/>
            <person name="Mikhailova N."/>
            <person name="Pagani I."/>
            <person name="Rawat S."/>
            <person name="Mannisto M."/>
            <person name="Haggblom M."/>
            <person name="Woyke T."/>
        </authorList>
    </citation>
    <scope>NUCLEOTIDE SEQUENCE [LARGE SCALE GENOMIC DNA]</scope>
    <source>
        <strain evidence="9">ATCC BAA-1857 / DSM 23137 / MP5ACTX8</strain>
    </source>
</reference>
<evidence type="ECO:0000256" key="2">
    <source>
        <dbReference type="ARBA" id="ARBA00007543"/>
    </source>
</evidence>
<dbReference type="EMBL" id="CP003130">
    <property type="protein sequence ID" value="AEU37135.1"/>
    <property type="molecule type" value="Genomic_DNA"/>
</dbReference>
<comment type="subcellular location">
    <subcellularLocation>
        <location evidence="1">Cell membrane</location>
        <topology evidence="1">Multi-pass membrane protein</topology>
    </subcellularLocation>
</comment>
<keyword evidence="4 7" id="KW-0812">Transmembrane</keyword>
<protein>
    <submittedName>
        <fullName evidence="8">Cytochrome bd ubiquinol oxidase subunit II</fullName>
    </submittedName>
</protein>
<dbReference type="GO" id="GO:0009055">
    <property type="term" value="F:electron transfer activity"/>
    <property type="evidence" value="ECO:0007669"/>
    <property type="project" value="TreeGrafter"/>
</dbReference>
<comment type="similarity">
    <text evidence="2">Belongs to the cytochrome ubiquinol oxidase subunit 2 family.</text>
</comment>
<dbReference type="GO" id="GO:0070069">
    <property type="term" value="C:cytochrome complex"/>
    <property type="evidence" value="ECO:0007669"/>
    <property type="project" value="TreeGrafter"/>
</dbReference>
<feature type="transmembrane region" description="Helical" evidence="7">
    <location>
        <begin position="117"/>
        <end position="140"/>
    </location>
</feature>
<dbReference type="HOGENOM" id="CLU_049294_1_1_0"/>
<feature type="transmembrane region" description="Helical" evidence="7">
    <location>
        <begin position="201"/>
        <end position="223"/>
    </location>
</feature>
<keyword evidence="9" id="KW-1185">Reference proteome</keyword>
<feature type="transmembrane region" description="Helical" evidence="7">
    <location>
        <begin position="77"/>
        <end position="97"/>
    </location>
</feature>
<keyword evidence="3" id="KW-1003">Cell membrane</keyword>
<accession>G8NP31</accession>
<dbReference type="KEGG" id="gma:AciX8_2830"/>
<dbReference type="eggNOG" id="COG1294">
    <property type="taxonomic scope" value="Bacteria"/>
</dbReference>
<proteinExistence type="inferred from homology"/>
<keyword evidence="5 7" id="KW-1133">Transmembrane helix</keyword>
<sequence>MNPQIVLTGVMLVAVVLYCLLAGADFGAGFWDLVCSGPRARQQRELIENAIEPIWETNHVWLILVIVLMFTGFPSAFSTICVGLAVPLFLILLGIILRGSSYVFRAYFTGSIRTQLYWGKVFSISSCVTPLFLGIVIGAISSDSVVVTNGVPDHGWLDTWLHPFPLLVGVLSLSLFAYLSACYLTLEAEDPLLQEDFRRRALFTGFVSLLTAFATYAAAGTFAQEIRDGLSRAPYVWLVEVVAAMASLVAFQGLWMRRYRRARIAAAIQVGLIILGWGVAQFPFLVRPNLTIATASAPTNILVDIEIACSLGGAILFPSLYLLFYIFKAHRKSVATENTIA</sequence>
<dbReference type="PANTHER" id="PTHR43141:SF4">
    <property type="entry name" value="CYTOCHROME BD2 SUBUNIT II"/>
    <property type="match status" value="1"/>
</dbReference>
<dbReference type="InterPro" id="IPR003317">
    <property type="entry name" value="Cyt-d_oxidase_su2"/>
</dbReference>
<dbReference type="GO" id="GO:0016682">
    <property type="term" value="F:oxidoreductase activity, acting on diphenols and related substances as donors, oxygen as acceptor"/>
    <property type="evidence" value="ECO:0007669"/>
    <property type="project" value="TreeGrafter"/>
</dbReference>
<evidence type="ECO:0000256" key="7">
    <source>
        <dbReference type="SAM" id="Phobius"/>
    </source>
</evidence>
<dbReference type="RefSeq" id="WP_014266012.1">
    <property type="nucleotide sequence ID" value="NC_016631.1"/>
</dbReference>
<name>G8NP31_GRAMM</name>
<dbReference type="STRING" id="682795.AciX8_2830"/>
<dbReference type="GO" id="GO:0019646">
    <property type="term" value="P:aerobic electron transport chain"/>
    <property type="evidence" value="ECO:0007669"/>
    <property type="project" value="TreeGrafter"/>
</dbReference>
<evidence type="ECO:0000256" key="6">
    <source>
        <dbReference type="ARBA" id="ARBA00023136"/>
    </source>
</evidence>
<dbReference type="Proteomes" id="UP000007113">
    <property type="component" value="Chromosome"/>
</dbReference>
<organism evidence="8 9">
    <name type="scientific">Granulicella mallensis (strain ATCC BAA-1857 / DSM 23137 / MP5ACTX8)</name>
    <dbReference type="NCBI Taxonomy" id="682795"/>
    <lineage>
        <taxon>Bacteria</taxon>
        <taxon>Pseudomonadati</taxon>
        <taxon>Acidobacteriota</taxon>
        <taxon>Terriglobia</taxon>
        <taxon>Terriglobales</taxon>
        <taxon>Acidobacteriaceae</taxon>
        <taxon>Granulicella</taxon>
    </lineage>
</organism>
<dbReference type="PANTHER" id="PTHR43141">
    <property type="entry name" value="CYTOCHROME BD2 SUBUNIT II"/>
    <property type="match status" value="1"/>
</dbReference>
<evidence type="ECO:0000256" key="4">
    <source>
        <dbReference type="ARBA" id="ARBA00022692"/>
    </source>
</evidence>
<evidence type="ECO:0000256" key="5">
    <source>
        <dbReference type="ARBA" id="ARBA00022989"/>
    </source>
</evidence>
<feature type="transmembrane region" description="Helical" evidence="7">
    <location>
        <begin position="235"/>
        <end position="255"/>
    </location>
</feature>
<dbReference type="Pfam" id="PF02322">
    <property type="entry name" value="Cyt_bd_oxida_II"/>
    <property type="match status" value="1"/>
</dbReference>
<dbReference type="AlphaFoldDB" id="G8NP31"/>
<dbReference type="OrthoDB" id="9776710at2"/>
<gene>
    <name evidence="8" type="ordered locus">AciX8_2830</name>
</gene>